<reference evidence="2 3" key="1">
    <citation type="submission" date="2019-03" db="EMBL/GenBank/DDBJ databases">
        <title>Genomic Encyclopedia of Type Strains, Phase IV (KMG-IV): sequencing the most valuable type-strain genomes for metagenomic binning, comparative biology and taxonomic classification.</title>
        <authorList>
            <person name="Goeker M."/>
        </authorList>
    </citation>
    <scope>NUCLEOTIDE SEQUENCE [LARGE SCALE GENOMIC DNA]</scope>
    <source>
        <strain evidence="2 3">DSM 16998</strain>
    </source>
</reference>
<dbReference type="AlphaFoldDB" id="A0A4R6QLH1"/>
<gene>
    <name evidence="2" type="ORF">DES47_103101</name>
</gene>
<keyword evidence="1" id="KW-0732">Signal</keyword>
<protein>
    <submittedName>
        <fullName evidence="2">Uncharacterized protein DUF1569</fullName>
    </submittedName>
</protein>
<dbReference type="EMBL" id="SNXS01000003">
    <property type="protein sequence ID" value="TDP71123.1"/>
    <property type="molecule type" value="Genomic_DNA"/>
</dbReference>
<name>A0A4R6QLH1_9BURK</name>
<organism evidence="2 3">
    <name type="scientific">Roseateles toxinivorans</name>
    <dbReference type="NCBI Taxonomy" id="270368"/>
    <lineage>
        <taxon>Bacteria</taxon>
        <taxon>Pseudomonadati</taxon>
        <taxon>Pseudomonadota</taxon>
        <taxon>Betaproteobacteria</taxon>
        <taxon>Burkholderiales</taxon>
        <taxon>Sphaerotilaceae</taxon>
        <taxon>Roseateles</taxon>
    </lineage>
</organism>
<dbReference type="Proteomes" id="UP000295361">
    <property type="component" value="Unassembled WGS sequence"/>
</dbReference>
<proteinExistence type="predicted"/>
<sequence>MKRRTLLMTSLALLPAWTLADSPKVQSLDQALAWLDGLDKADSAKTTGAWPLGAVLDHLAQSIEMSLTGYPQPNSALFQHTAGAAAFAVFKWRGKMSHKLDEPIPGAAPLHMQGDWKIGARRLRQAIQRFQAHNGALKPHFAYGALSKSDFAAAHSMHIANHQDEVVVQA</sequence>
<feature type="chain" id="PRO_5020874951" evidence="1">
    <location>
        <begin position="21"/>
        <end position="170"/>
    </location>
</feature>
<feature type="signal peptide" evidence="1">
    <location>
        <begin position="1"/>
        <end position="20"/>
    </location>
</feature>
<evidence type="ECO:0000256" key="1">
    <source>
        <dbReference type="SAM" id="SignalP"/>
    </source>
</evidence>
<accession>A0A4R6QLH1</accession>
<dbReference type="InParanoid" id="A0A4R6QLH1"/>
<keyword evidence="3" id="KW-1185">Reference proteome</keyword>
<evidence type="ECO:0000313" key="3">
    <source>
        <dbReference type="Proteomes" id="UP000295361"/>
    </source>
</evidence>
<dbReference type="InterPro" id="IPR011463">
    <property type="entry name" value="DUF1569"/>
</dbReference>
<dbReference type="RefSeq" id="WP_243748277.1">
    <property type="nucleotide sequence ID" value="NZ_SNXS01000003.1"/>
</dbReference>
<comment type="caution">
    <text evidence="2">The sequence shown here is derived from an EMBL/GenBank/DDBJ whole genome shotgun (WGS) entry which is preliminary data.</text>
</comment>
<evidence type="ECO:0000313" key="2">
    <source>
        <dbReference type="EMBL" id="TDP71123.1"/>
    </source>
</evidence>
<dbReference type="Pfam" id="PF07606">
    <property type="entry name" value="DUF1569"/>
    <property type="match status" value="1"/>
</dbReference>